<accession>A0AA35VRS7</accession>
<evidence type="ECO:0000313" key="2">
    <source>
        <dbReference type="EMBL" id="CAI9265228.1"/>
    </source>
</evidence>
<dbReference type="GO" id="GO:0009535">
    <property type="term" value="C:chloroplast thylakoid membrane"/>
    <property type="evidence" value="ECO:0007669"/>
    <property type="project" value="TreeGrafter"/>
</dbReference>
<keyword evidence="3" id="KW-1185">Reference proteome</keyword>
<sequence>MYLLPEKVKPRIDFGSISTSRRFMKPASCLIGISTPDSALPEDGPIELPFSIPSFISTDDDPTTLQVATNILLTGTGTISIFLFRSLRHRAKRAKELKFRSKKTETKKTLKEEAIESLKAMTSIEENAPPLPLQAFLGGLSAGIIAIILYKFTTTIESSLNRQTIYDKIISNS</sequence>
<organism evidence="2 3">
    <name type="scientific">Lactuca saligna</name>
    <name type="common">Willowleaf lettuce</name>
    <dbReference type="NCBI Taxonomy" id="75948"/>
    <lineage>
        <taxon>Eukaryota</taxon>
        <taxon>Viridiplantae</taxon>
        <taxon>Streptophyta</taxon>
        <taxon>Embryophyta</taxon>
        <taxon>Tracheophyta</taxon>
        <taxon>Spermatophyta</taxon>
        <taxon>Magnoliopsida</taxon>
        <taxon>eudicotyledons</taxon>
        <taxon>Gunneridae</taxon>
        <taxon>Pentapetalae</taxon>
        <taxon>asterids</taxon>
        <taxon>campanulids</taxon>
        <taxon>Asterales</taxon>
        <taxon>Asteraceae</taxon>
        <taxon>Cichorioideae</taxon>
        <taxon>Cichorieae</taxon>
        <taxon>Lactucinae</taxon>
        <taxon>Lactuca</taxon>
    </lineage>
</organism>
<name>A0AA35VRS7_LACSI</name>
<dbReference type="InterPro" id="IPR021434">
    <property type="entry name" value="DUF3082"/>
</dbReference>
<feature type="transmembrane region" description="Helical" evidence="1">
    <location>
        <begin position="67"/>
        <end position="87"/>
    </location>
</feature>
<dbReference type="Proteomes" id="UP001177003">
    <property type="component" value="Chromosome 0"/>
</dbReference>
<dbReference type="EMBL" id="OX465086">
    <property type="protein sequence ID" value="CAI9265228.1"/>
    <property type="molecule type" value="Genomic_DNA"/>
</dbReference>
<keyword evidence="1" id="KW-0472">Membrane</keyword>
<dbReference type="AlphaFoldDB" id="A0AA35VRS7"/>
<keyword evidence="1" id="KW-1133">Transmembrane helix</keyword>
<dbReference type="PANTHER" id="PTHR35733:SF1">
    <property type="entry name" value="OS02G0307800 PROTEIN"/>
    <property type="match status" value="1"/>
</dbReference>
<protein>
    <submittedName>
        <fullName evidence="2">Uncharacterized protein</fullName>
    </submittedName>
</protein>
<reference evidence="2" key="1">
    <citation type="submission" date="2023-04" db="EMBL/GenBank/DDBJ databases">
        <authorList>
            <person name="Vijverberg K."/>
            <person name="Xiong W."/>
            <person name="Schranz E."/>
        </authorList>
    </citation>
    <scope>NUCLEOTIDE SEQUENCE</scope>
</reference>
<keyword evidence="1" id="KW-0812">Transmembrane</keyword>
<dbReference type="PANTHER" id="PTHR35733">
    <property type="entry name" value="OS02G0307800 PROTEIN"/>
    <property type="match status" value="1"/>
</dbReference>
<gene>
    <name evidence="2" type="ORF">LSALG_LOCUS5844</name>
</gene>
<evidence type="ECO:0000313" key="3">
    <source>
        <dbReference type="Proteomes" id="UP001177003"/>
    </source>
</evidence>
<dbReference type="Pfam" id="PF11282">
    <property type="entry name" value="DUF3082"/>
    <property type="match status" value="1"/>
</dbReference>
<proteinExistence type="predicted"/>
<evidence type="ECO:0000256" key="1">
    <source>
        <dbReference type="SAM" id="Phobius"/>
    </source>
</evidence>